<protein>
    <submittedName>
        <fullName evidence="1">Uncharacterized protein</fullName>
    </submittedName>
</protein>
<organism evidence="1 2">
    <name type="scientific">Xanthomonas cassavae CFBP 4642</name>
    <dbReference type="NCBI Taxonomy" id="1219375"/>
    <lineage>
        <taxon>Bacteria</taxon>
        <taxon>Pseudomonadati</taxon>
        <taxon>Pseudomonadota</taxon>
        <taxon>Gammaproteobacteria</taxon>
        <taxon>Lysobacterales</taxon>
        <taxon>Lysobacteraceae</taxon>
        <taxon>Xanthomonas</taxon>
    </lineage>
</organism>
<comment type="caution">
    <text evidence="1">The sequence shown here is derived from an EMBL/GenBank/DDBJ whole genome shotgun (WGS) entry which is preliminary data.</text>
</comment>
<dbReference type="EMBL" id="JAJGQJ010000116">
    <property type="protein sequence ID" value="MCC4622587.1"/>
    <property type="molecule type" value="Genomic_DNA"/>
</dbReference>
<dbReference type="Proteomes" id="UP001199206">
    <property type="component" value="Unassembled WGS sequence"/>
</dbReference>
<evidence type="ECO:0000313" key="1">
    <source>
        <dbReference type="EMBL" id="MCC4622587.1"/>
    </source>
</evidence>
<reference evidence="1 2" key="1">
    <citation type="submission" date="2021-10" db="EMBL/GenBank/DDBJ databases">
        <title>Genome sequencing of Xanthomonas strains from NCPPB.</title>
        <authorList>
            <person name="Hussein R."/>
            <person name="Harrison J."/>
            <person name="Studholme D.J."/>
            <person name="Vicente J."/>
            <person name="Grant M."/>
        </authorList>
    </citation>
    <scope>NUCLEOTIDE SEQUENCE [LARGE SCALE GENOMIC DNA]</scope>
    <source>
        <strain evidence="1 2">NCPPB 101</strain>
    </source>
</reference>
<evidence type="ECO:0000313" key="2">
    <source>
        <dbReference type="Proteomes" id="UP001199206"/>
    </source>
</evidence>
<name>A0ABS8HLT6_9XANT</name>
<sequence length="136" mass="15321">MKIEFVCQNGAVGPLHVGMRRAEVRYMLGGIYEEFKKSPFSENTTDDFPHLKLHVFYSKNDIIKGVELFPADGIFFKGYNLFSLKLNDLLIILDKLSVGYEIGDVGIRIPEAGIRVYAPEILDSNVASIEAIYCEL</sequence>
<accession>A0ABS8HLT6</accession>
<keyword evidence="2" id="KW-1185">Reference proteome</keyword>
<gene>
    <name evidence="1" type="ORF">LL965_22020</name>
</gene>
<proteinExistence type="predicted"/>
<dbReference type="RefSeq" id="WP_152527246.1">
    <property type="nucleotide sequence ID" value="NZ_CAWLZN010000001.1"/>
</dbReference>